<proteinExistence type="inferred from homology"/>
<gene>
    <name evidence="5" type="ORF">GGR89_003059</name>
</gene>
<evidence type="ECO:0000256" key="1">
    <source>
        <dbReference type="ARBA" id="ARBA00008512"/>
    </source>
</evidence>
<evidence type="ECO:0000259" key="4">
    <source>
        <dbReference type="Pfam" id="PF17882"/>
    </source>
</evidence>
<dbReference type="EMBL" id="JAATJB010000010">
    <property type="protein sequence ID" value="NJB98722.1"/>
    <property type="molecule type" value="Genomic_DNA"/>
</dbReference>
<feature type="domain" description="OAA-family lectin sugar binding" evidence="4">
    <location>
        <begin position="203"/>
        <end position="261"/>
    </location>
</feature>
<evidence type="ECO:0000313" key="6">
    <source>
        <dbReference type="Proteomes" id="UP000531251"/>
    </source>
</evidence>
<evidence type="ECO:0000313" key="5">
    <source>
        <dbReference type="EMBL" id="NJB98722.1"/>
    </source>
</evidence>
<comment type="caution">
    <text evidence="5">The sequence shown here is derived from an EMBL/GenBank/DDBJ whole genome shotgun (WGS) entry which is preliminary data.</text>
</comment>
<organism evidence="5 6">
    <name type="scientific">Sphingomonas trueperi</name>
    <dbReference type="NCBI Taxonomy" id="53317"/>
    <lineage>
        <taxon>Bacteria</taxon>
        <taxon>Pseudomonadati</taxon>
        <taxon>Pseudomonadota</taxon>
        <taxon>Alphaproteobacteria</taxon>
        <taxon>Sphingomonadales</taxon>
        <taxon>Sphingomonadaceae</taxon>
        <taxon>Sphingomonas</taxon>
    </lineage>
</organism>
<keyword evidence="6" id="KW-1185">Reference proteome</keyword>
<evidence type="ECO:0000256" key="2">
    <source>
        <dbReference type="ARBA" id="ARBA00022734"/>
    </source>
</evidence>
<dbReference type="InterPro" id="IPR053726">
    <property type="entry name" value="Bacterial_Lectin_Domain_sf"/>
</dbReference>
<keyword evidence="3" id="KW-0677">Repeat</keyword>
<keyword evidence="2" id="KW-0430">Lectin</keyword>
<accession>A0A7X5Y0D0</accession>
<dbReference type="Pfam" id="PF17882">
    <property type="entry name" value="SBD"/>
    <property type="match status" value="4"/>
</dbReference>
<evidence type="ECO:0000256" key="3">
    <source>
        <dbReference type="ARBA" id="ARBA00022737"/>
    </source>
</evidence>
<sequence>MTVYAIQNQWGGSGAPWHEGGIFNIGNRTDQRPIALKIQSGDGGQSFTGTMTYQGEGPIGVRATLVTTNSYRVENQWGGPNAPWHDAGLFLLGARNGQNAVAFDLHSNDQGQTLSGTMRYQGEGDIGVKAAVSDGVAYDAQNQWGGDQAPLHPGGQWVLGCRPDQPVVALDLSSGDAGKTLAGTITYKGEGPIGFRGTLIMANTYSVVNQWGGNDQPWHPGGTWVLGCRTNQGVVAINAKGNGVEIDGTMTYQGEGPIGLELERASQQALAEA</sequence>
<feature type="domain" description="OAA-family lectin sugar binding" evidence="4">
    <location>
        <begin position="3"/>
        <end position="65"/>
    </location>
</feature>
<feature type="domain" description="OAA-family lectin sugar binding" evidence="4">
    <location>
        <begin position="69"/>
        <end position="131"/>
    </location>
</feature>
<dbReference type="AlphaFoldDB" id="A0A7X5Y0D0"/>
<dbReference type="GO" id="GO:0030246">
    <property type="term" value="F:carbohydrate binding"/>
    <property type="evidence" value="ECO:0007669"/>
    <property type="project" value="UniProtKB-KW"/>
</dbReference>
<name>A0A7X5Y0D0_9SPHN</name>
<comment type="similarity">
    <text evidence="1">Belongs to the bacterial lectin family.</text>
</comment>
<dbReference type="RefSeq" id="WP_125976352.1">
    <property type="nucleotide sequence ID" value="NZ_BAAADY010000018.1"/>
</dbReference>
<dbReference type="Gene3D" id="2.40.128.450">
    <property type="match status" value="2"/>
</dbReference>
<dbReference type="InterPro" id="IPR040964">
    <property type="entry name" value="SBD"/>
</dbReference>
<feature type="domain" description="OAA-family lectin sugar binding" evidence="4">
    <location>
        <begin position="137"/>
        <end position="199"/>
    </location>
</feature>
<dbReference type="Proteomes" id="UP000531251">
    <property type="component" value="Unassembled WGS sequence"/>
</dbReference>
<protein>
    <recommendedName>
        <fullName evidence="4">OAA-family lectin sugar binding domain-containing protein</fullName>
    </recommendedName>
</protein>
<reference evidence="5 6" key="1">
    <citation type="submission" date="2020-03" db="EMBL/GenBank/DDBJ databases">
        <title>Genomic Encyclopedia of Type Strains, Phase IV (KMG-IV): sequencing the most valuable type-strain genomes for metagenomic binning, comparative biology and taxonomic classification.</title>
        <authorList>
            <person name="Goeker M."/>
        </authorList>
    </citation>
    <scope>NUCLEOTIDE SEQUENCE [LARGE SCALE GENOMIC DNA]</scope>
    <source>
        <strain evidence="5 6">DSM 7225</strain>
    </source>
</reference>